<dbReference type="STRING" id="1416779.SAMN05444409_0708"/>
<proteinExistence type="predicted"/>
<dbReference type="OrthoDB" id="1212437at2"/>
<reference evidence="2" key="1">
    <citation type="submission" date="2016-11" db="EMBL/GenBank/DDBJ databases">
        <authorList>
            <person name="Varghese N."/>
            <person name="Submissions S."/>
        </authorList>
    </citation>
    <scope>NUCLEOTIDE SEQUENCE [LARGE SCALE GENOMIC DNA]</scope>
    <source>
        <strain evidence="2">DSM 27623</strain>
    </source>
</reference>
<keyword evidence="2" id="KW-1185">Reference proteome</keyword>
<dbReference type="AlphaFoldDB" id="A0A1N6ELI4"/>
<dbReference type="EMBL" id="FSRK01000001">
    <property type="protein sequence ID" value="SIN83771.1"/>
    <property type="molecule type" value="Genomic_DNA"/>
</dbReference>
<dbReference type="RefSeq" id="WP_074233503.1">
    <property type="nucleotide sequence ID" value="NZ_FSRK01000001.1"/>
</dbReference>
<name>A0A1N6ELI4_9FLAO</name>
<dbReference type="GO" id="GO:0016853">
    <property type="term" value="F:isomerase activity"/>
    <property type="evidence" value="ECO:0007669"/>
    <property type="project" value="UniProtKB-KW"/>
</dbReference>
<organism evidence="1 2">
    <name type="scientific">Epilithonimonas zeae</name>
    <dbReference type="NCBI Taxonomy" id="1416779"/>
    <lineage>
        <taxon>Bacteria</taxon>
        <taxon>Pseudomonadati</taxon>
        <taxon>Bacteroidota</taxon>
        <taxon>Flavobacteriia</taxon>
        <taxon>Flavobacteriales</taxon>
        <taxon>Weeksellaceae</taxon>
        <taxon>Chryseobacterium group</taxon>
        <taxon>Epilithonimonas</taxon>
    </lineage>
</organism>
<sequence>MKKIFFPVVLAFVSQTAFSQYLIVGKDSISVKDYIKENKYGLETNGPDKSVNSTVEFLLLQQLAKEKKADTLNFFVNSVNQKLSELREQKFYPKPIIDPLVQDFVNSNKTETQVLLFIKEKKSDDKTDYKALYNDVKAGKMTMEDFLAKNAKPEAAKPFYVKPGMLDYELYQQIKNASANSYTTFIDKPNVVAFAKVVNTRPSLGYMIFGVLSLPKDANYETTKAKIYKELASGKKFQAVVKDFGATEEEKNSGGAVMGSPILPDEVYNALKGQKKDFYTPEPILFGDKYFIFNIYNIEPYQLTDDNRRFFQKEMLSTSYGEEATSKLVNWLKTQDKFTETKDFAEIKKSYQAYLNPKNPKAVLFTYGKNAVTYEDLKKAIDSQYKSLELIPTAQWAELVDYQAEQYIIGVYAKNFENLPEVKPELTELKKNLFSEYIFSEYLKDQVKNNPQLFTEYYNANKSKFVWEKRAESRAAVISDPKLVKEIEKEVKDPKKWTVLKEKYKNQVNDKNQVLVHFEEGKIQESADIFKKHNVPFKKGTFATKISDRDVIVAIDELLPEQQMTLEESKEDMTDAVTEKVLQTTIANQRAKTKVEIEPAFMAELKKNFKK</sequence>
<evidence type="ECO:0000313" key="1">
    <source>
        <dbReference type="EMBL" id="SIN83771.1"/>
    </source>
</evidence>
<keyword evidence="1" id="KW-0413">Isomerase</keyword>
<dbReference type="Proteomes" id="UP000185207">
    <property type="component" value="Unassembled WGS sequence"/>
</dbReference>
<evidence type="ECO:0000313" key="2">
    <source>
        <dbReference type="Proteomes" id="UP000185207"/>
    </source>
</evidence>
<protein>
    <submittedName>
        <fullName evidence="1">Peptidyl-prolyl cis-trans isomerase SurA</fullName>
    </submittedName>
</protein>
<gene>
    <name evidence="1" type="ORF">SAMN05444409_0708</name>
</gene>
<accession>A0A1N6ELI4</accession>